<evidence type="ECO:0000313" key="2">
    <source>
        <dbReference type="Proteomes" id="UP000075455"/>
    </source>
</evidence>
<protein>
    <recommendedName>
        <fullName evidence="3">Group-specific protein</fullName>
    </recommendedName>
</protein>
<dbReference type="RefSeq" id="WP_029761914.1">
    <property type="nucleotide sequence ID" value="NZ_LQYS01000114.1"/>
</dbReference>
<proteinExistence type="predicted"/>
<dbReference type="AlphaFoldDB" id="A0A150L5W8"/>
<comment type="caution">
    <text evidence="1">The sequence shown here is derived from an EMBL/GenBank/DDBJ whole genome shotgun (WGS) entry which is preliminary data.</text>
</comment>
<accession>A0A150L5W8</accession>
<organism evidence="1 2">
    <name type="scientific">Saccharococcus caldoxylosilyticus</name>
    <dbReference type="NCBI Taxonomy" id="81408"/>
    <lineage>
        <taxon>Bacteria</taxon>
        <taxon>Bacillati</taxon>
        <taxon>Bacillota</taxon>
        <taxon>Bacilli</taxon>
        <taxon>Bacillales</taxon>
        <taxon>Anoxybacillaceae</taxon>
        <taxon>Saccharococcus</taxon>
    </lineage>
</organism>
<gene>
    <name evidence="1" type="ORF">B4119_3435</name>
</gene>
<dbReference type="PATRIC" id="fig|81408.3.peg.980"/>
<dbReference type="Proteomes" id="UP000075455">
    <property type="component" value="Unassembled WGS sequence"/>
</dbReference>
<dbReference type="EMBL" id="LQYS01000114">
    <property type="protein sequence ID" value="KYD07684.1"/>
    <property type="molecule type" value="Genomic_DNA"/>
</dbReference>
<dbReference type="GeneID" id="87624208"/>
<evidence type="ECO:0008006" key="3">
    <source>
        <dbReference type="Google" id="ProtNLM"/>
    </source>
</evidence>
<dbReference type="STRING" id="81408.B4119_3435"/>
<reference evidence="1 2" key="1">
    <citation type="submission" date="2016-01" db="EMBL/GenBank/DDBJ databases">
        <title>Draft Genome Sequences of Seven Thermophilic Sporeformers Isolated from Foods.</title>
        <authorList>
            <person name="Berendsen E.M."/>
            <person name="Wells-Bennik M.H."/>
            <person name="Krawcyk A.O."/>
            <person name="De Jong A."/>
            <person name="Holsappel S."/>
            <person name="Eijlander R.T."/>
            <person name="Kuipers O.P."/>
        </authorList>
    </citation>
    <scope>NUCLEOTIDE SEQUENCE [LARGE SCALE GENOMIC DNA]</scope>
    <source>
        <strain evidence="1 2">B4119</strain>
    </source>
</reference>
<sequence>MLTIHLDEHQIEQRFLEELRKRLDEIQHRHTFWDMKELCRQTNMSETFIRETFFYDPRFPKYRVGKKWLFPARECEEFLLMWLKEQPRS</sequence>
<name>A0A150L5W8_9BACL</name>
<evidence type="ECO:0000313" key="1">
    <source>
        <dbReference type="EMBL" id="KYD07684.1"/>
    </source>
</evidence>